<protein>
    <submittedName>
        <fullName evidence="12">Neuropeptide FF receptor 2</fullName>
    </submittedName>
</protein>
<comment type="subcellular location">
    <subcellularLocation>
        <location evidence="1">Membrane</location>
        <topology evidence="1">Multi-pass membrane protein</topology>
    </subcellularLocation>
</comment>
<feature type="transmembrane region" description="Helical" evidence="10">
    <location>
        <begin position="168"/>
        <end position="187"/>
    </location>
</feature>
<comment type="similarity">
    <text evidence="8">Belongs to the G-protein coupled receptor 1 family.</text>
</comment>
<proteinExistence type="inferred from homology"/>
<feature type="transmembrane region" description="Helical" evidence="10">
    <location>
        <begin position="307"/>
        <end position="328"/>
    </location>
</feature>
<dbReference type="PANTHER" id="PTHR45695">
    <property type="entry name" value="LEUCOKININ RECEPTOR-RELATED"/>
    <property type="match status" value="1"/>
</dbReference>
<dbReference type="AlphaFoldDB" id="A0A2B4RSD1"/>
<keyword evidence="13" id="KW-1185">Reference proteome</keyword>
<evidence type="ECO:0000256" key="1">
    <source>
        <dbReference type="ARBA" id="ARBA00004141"/>
    </source>
</evidence>
<dbReference type="SMART" id="SM01381">
    <property type="entry name" value="7TM_GPCR_Srsx"/>
    <property type="match status" value="1"/>
</dbReference>
<keyword evidence="7 8" id="KW-0807">Transducer</keyword>
<evidence type="ECO:0000256" key="2">
    <source>
        <dbReference type="ARBA" id="ARBA00022692"/>
    </source>
</evidence>
<evidence type="ECO:0000256" key="4">
    <source>
        <dbReference type="ARBA" id="ARBA00023040"/>
    </source>
</evidence>
<evidence type="ECO:0000256" key="10">
    <source>
        <dbReference type="SAM" id="Phobius"/>
    </source>
</evidence>
<dbReference type="SUPFAM" id="SSF81321">
    <property type="entry name" value="Family A G protein-coupled receptor-like"/>
    <property type="match status" value="1"/>
</dbReference>
<dbReference type="EMBL" id="LSMT01000281">
    <property type="protein sequence ID" value="PFX21344.1"/>
    <property type="molecule type" value="Genomic_DNA"/>
</dbReference>
<dbReference type="GO" id="GO:0005886">
    <property type="term" value="C:plasma membrane"/>
    <property type="evidence" value="ECO:0007669"/>
    <property type="project" value="TreeGrafter"/>
</dbReference>
<evidence type="ECO:0000256" key="9">
    <source>
        <dbReference type="SAM" id="MobiDB-lite"/>
    </source>
</evidence>
<reference evidence="13" key="1">
    <citation type="journal article" date="2017" name="bioRxiv">
        <title>Comparative analysis of the genomes of Stylophora pistillata and Acropora digitifera provides evidence for extensive differences between species of corals.</title>
        <authorList>
            <person name="Voolstra C.R."/>
            <person name="Li Y."/>
            <person name="Liew Y.J."/>
            <person name="Baumgarten S."/>
            <person name="Zoccola D."/>
            <person name="Flot J.-F."/>
            <person name="Tambutte S."/>
            <person name="Allemand D."/>
            <person name="Aranda M."/>
        </authorList>
    </citation>
    <scope>NUCLEOTIDE SEQUENCE [LARGE SCALE GENOMIC DNA]</scope>
</reference>
<feature type="region of interest" description="Disordered" evidence="9">
    <location>
        <begin position="250"/>
        <end position="276"/>
    </location>
</feature>
<dbReference type="PROSITE" id="PS50262">
    <property type="entry name" value="G_PROTEIN_RECEP_F1_2"/>
    <property type="match status" value="1"/>
</dbReference>
<dbReference type="InterPro" id="IPR017452">
    <property type="entry name" value="GPCR_Rhodpsn_7TM"/>
</dbReference>
<accession>A0A2B4RSD1</accession>
<keyword evidence="4 8" id="KW-0297">G-protein coupled receptor</keyword>
<feature type="transmembrane region" description="Helical" evidence="10">
    <location>
        <begin position="54"/>
        <end position="76"/>
    </location>
</feature>
<dbReference type="InterPro" id="IPR000276">
    <property type="entry name" value="GPCR_Rhodpsn"/>
</dbReference>
<evidence type="ECO:0000256" key="7">
    <source>
        <dbReference type="ARBA" id="ARBA00023224"/>
    </source>
</evidence>
<sequence>MDSNITSNASVTTLFPFYSSQVSYVTDAINASHVNVSTDYPNTAQSLDFWIVKLVLYGVILLGSSVGNSLVIYIIVSNVRMRTASNYLIMNLALCDFVTPVFSIPFDFFLEEYNYIWMYGAAMCKILWPLTTMSSTSAALTLAAISLDRYRVIMHPFRPRLTMFKIKCIIAAVYVFSLLMVAPYSYVLILKGNECREIWPDISFKKYYTLGLFLVQYCMPLIFMVFMYSLALKNLYTSADKTSGQKAEQEQAAVSRKVSRTSTNSRSSAAEAEPKLKKVSSTVRLVRKFSSTVRRGKTEANKRATKMFMAIVGVFTICMFPNQALWLWADFYNEGQNPRFLNAVIICWLFTYANSVCNPVIYAVFSRDFRRGFKRAFRKAFCLHRYKNRQVYKTDMVETLTTELKCVASGETEKRKRKNATVQRPKLYLL</sequence>
<dbReference type="PANTHER" id="PTHR45695:SF9">
    <property type="entry name" value="LEUCOKININ RECEPTOR"/>
    <property type="match status" value="1"/>
</dbReference>
<dbReference type="Pfam" id="PF00001">
    <property type="entry name" value="7tm_1"/>
    <property type="match status" value="1"/>
</dbReference>
<keyword evidence="3 10" id="KW-1133">Transmembrane helix</keyword>
<evidence type="ECO:0000256" key="6">
    <source>
        <dbReference type="ARBA" id="ARBA00023170"/>
    </source>
</evidence>
<evidence type="ECO:0000256" key="5">
    <source>
        <dbReference type="ARBA" id="ARBA00023136"/>
    </source>
</evidence>
<keyword evidence="5 10" id="KW-0472">Membrane</keyword>
<evidence type="ECO:0000256" key="8">
    <source>
        <dbReference type="RuleBase" id="RU000688"/>
    </source>
</evidence>
<dbReference type="PROSITE" id="PS00237">
    <property type="entry name" value="G_PROTEIN_RECEP_F1_1"/>
    <property type="match status" value="1"/>
</dbReference>
<feature type="domain" description="G-protein coupled receptors family 1 profile" evidence="11">
    <location>
        <begin position="67"/>
        <end position="362"/>
    </location>
</feature>
<organism evidence="12 13">
    <name type="scientific">Stylophora pistillata</name>
    <name type="common">Smooth cauliflower coral</name>
    <dbReference type="NCBI Taxonomy" id="50429"/>
    <lineage>
        <taxon>Eukaryota</taxon>
        <taxon>Metazoa</taxon>
        <taxon>Cnidaria</taxon>
        <taxon>Anthozoa</taxon>
        <taxon>Hexacorallia</taxon>
        <taxon>Scleractinia</taxon>
        <taxon>Astrocoeniina</taxon>
        <taxon>Pocilloporidae</taxon>
        <taxon>Stylophora</taxon>
    </lineage>
</organism>
<name>A0A2B4RSD1_STYPI</name>
<evidence type="ECO:0000313" key="12">
    <source>
        <dbReference type="EMBL" id="PFX21344.1"/>
    </source>
</evidence>
<comment type="caution">
    <text evidence="12">The sequence shown here is derived from an EMBL/GenBank/DDBJ whole genome shotgun (WGS) entry which is preliminary data.</text>
</comment>
<keyword evidence="2 8" id="KW-0812">Transmembrane</keyword>
<gene>
    <name evidence="12" type="primary">NPFFR2</name>
    <name evidence="12" type="ORF">AWC38_SpisGene25878</name>
</gene>
<dbReference type="PRINTS" id="PR00237">
    <property type="entry name" value="GPCRRHODOPSN"/>
</dbReference>
<evidence type="ECO:0000259" key="11">
    <source>
        <dbReference type="PROSITE" id="PS50262"/>
    </source>
</evidence>
<dbReference type="OrthoDB" id="10053194at2759"/>
<evidence type="ECO:0000313" key="13">
    <source>
        <dbReference type="Proteomes" id="UP000225706"/>
    </source>
</evidence>
<dbReference type="Proteomes" id="UP000225706">
    <property type="component" value="Unassembled WGS sequence"/>
</dbReference>
<dbReference type="Gene3D" id="1.20.1070.10">
    <property type="entry name" value="Rhodopsin 7-helix transmembrane proteins"/>
    <property type="match status" value="1"/>
</dbReference>
<feature type="transmembrane region" description="Helical" evidence="10">
    <location>
        <begin position="88"/>
        <end position="106"/>
    </location>
</feature>
<dbReference type="GO" id="GO:0004930">
    <property type="term" value="F:G protein-coupled receptor activity"/>
    <property type="evidence" value="ECO:0007669"/>
    <property type="project" value="UniProtKB-KW"/>
</dbReference>
<feature type="transmembrane region" description="Helical" evidence="10">
    <location>
        <begin position="126"/>
        <end position="147"/>
    </location>
</feature>
<dbReference type="CDD" id="cd00637">
    <property type="entry name" value="7tm_classA_rhodopsin-like"/>
    <property type="match status" value="1"/>
</dbReference>
<keyword evidence="6 8" id="KW-0675">Receptor</keyword>
<feature type="compositionally biased region" description="Low complexity" evidence="9">
    <location>
        <begin position="254"/>
        <end position="268"/>
    </location>
</feature>
<dbReference type="STRING" id="50429.A0A2B4RSD1"/>
<feature type="transmembrane region" description="Helical" evidence="10">
    <location>
        <begin position="340"/>
        <end position="365"/>
    </location>
</feature>
<feature type="transmembrane region" description="Helical" evidence="10">
    <location>
        <begin position="207"/>
        <end position="231"/>
    </location>
</feature>
<evidence type="ECO:0000256" key="3">
    <source>
        <dbReference type="ARBA" id="ARBA00022989"/>
    </source>
</evidence>